<sequence>MTVNPDADLTEAIFDRFSIATLELGDREGRFEMVGILLSDVTWLPACTMIGTCDRSFWEREKTFTFNLVKTKGVFRKERERKRKEEKERERKEEKKKGREERKRERKKERKKKRERERKRRRKEEKKERKEEKERKKER</sequence>
<feature type="compositionally biased region" description="Basic and acidic residues" evidence="1">
    <location>
        <begin position="125"/>
        <end position="139"/>
    </location>
</feature>
<keyword evidence="3" id="KW-1185">Reference proteome</keyword>
<protein>
    <submittedName>
        <fullName evidence="2">Uncharacterized protein</fullName>
    </submittedName>
</protein>
<evidence type="ECO:0000313" key="2">
    <source>
        <dbReference type="EMBL" id="ETE67619.1"/>
    </source>
</evidence>
<feature type="compositionally biased region" description="Basic residues" evidence="1">
    <location>
        <begin position="104"/>
        <end position="124"/>
    </location>
</feature>
<comment type="caution">
    <text evidence="2">The sequence shown here is derived from an EMBL/GenBank/DDBJ whole genome shotgun (WGS) entry which is preliminary data.</text>
</comment>
<reference evidence="2 3" key="1">
    <citation type="journal article" date="2013" name="Proc. Natl. Acad. Sci. U.S.A.">
        <title>The king cobra genome reveals dynamic gene evolution and adaptation in the snake venom system.</title>
        <authorList>
            <person name="Vonk F.J."/>
            <person name="Casewell N.R."/>
            <person name="Henkel C.V."/>
            <person name="Heimberg A.M."/>
            <person name="Jansen H.J."/>
            <person name="McCleary R.J."/>
            <person name="Kerkkamp H.M."/>
            <person name="Vos R.A."/>
            <person name="Guerreiro I."/>
            <person name="Calvete J.J."/>
            <person name="Wuster W."/>
            <person name="Woods A.E."/>
            <person name="Logan J.M."/>
            <person name="Harrison R.A."/>
            <person name="Castoe T.A."/>
            <person name="de Koning A.P."/>
            <person name="Pollock D.D."/>
            <person name="Yandell M."/>
            <person name="Calderon D."/>
            <person name="Renjifo C."/>
            <person name="Currier R.B."/>
            <person name="Salgado D."/>
            <person name="Pla D."/>
            <person name="Sanz L."/>
            <person name="Hyder A.S."/>
            <person name="Ribeiro J.M."/>
            <person name="Arntzen J.W."/>
            <person name="van den Thillart G.E."/>
            <person name="Boetzer M."/>
            <person name="Pirovano W."/>
            <person name="Dirks R.P."/>
            <person name="Spaink H.P."/>
            <person name="Duboule D."/>
            <person name="McGlinn E."/>
            <person name="Kini R.M."/>
            <person name="Richardson M.K."/>
        </authorList>
    </citation>
    <scope>NUCLEOTIDE SEQUENCE</scope>
    <source>
        <tissue evidence="2">Blood</tissue>
    </source>
</reference>
<name>V8NZE0_OPHHA</name>
<feature type="compositionally biased region" description="Basic and acidic residues" evidence="1">
    <location>
        <begin position="75"/>
        <end position="103"/>
    </location>
</feature>
<dbReference type="EMBL" id="AZIM01001235">
    <property type="protein sequence ID" value="ETE67619.1"/>
    <property type="molecule type" value="Genomic_DNA"/>
</dbReference>
<accession>V8NZE0</accession>
<evidence type="ECO:0000313" key="3">
    <source>
        <dbReference type="Proteomes" id="UP000018936"/>
    </source>
</evidence>
<evidence type="ECO:0000256" key="1">
    <source>
        <dbReference type="SAM" id="MobiDB-lite"/>
    </source>
</evidence>
<feature type="non-terminal residue" evidence="2">
    <location>
        <position position="1"/>
    </location>
</feature>
<organism evidence="2 3">
    <name type="scientific">Ophiophagus hannah</name>
    <name type="common">King cobra</name>
    <name type="synonym">Naja hannah</name>
    <dbReference type="NCBI Taxonomy" id="8665"/>
    <lineage>
        <taxon>Eukaryota</taxon>
        <taxon>Metazoa</taxon>
        <taxon>Chordata</taxon>
        <taxon>Craniata</taxon>
        <taxon>Vertebrata</taxon>
        <taxon>Euteleostomi</taxon>
        <taxon>Lepidosauria</taxon>
        <taxon>Squamata</taxon>
        <taxon>Bifurcata</taxon>
        <taxon>Unidentata</taxon>
        <taxon>Episquamata</taxon>
        <taxon>Toxicofera</taxon>
        <taxon>Serpentes</taxon>
        <taxon>Colubroidea</taxon>
        <taxon>Elapidae</taxon>
        <taxon>Elapinae</taxon>
        <taxon>Ophiophagus</taxon>
    </lineage>
</organism>
<dbReference type="Proteomes" id="UP000018936">
    <property type="component" value="Unassembled WGS sequence"/>
</dbReference>
<proteinExistence type="predicted"/>
<gene>
    <name evidence="2" type="ORF">L345_06593</name>
</gene>
<dbReference type="AlphaFoldDB" id="V8NZE0"/>
<feature type="region of interest" description="Disordered" evidence="1">
    <location>
        <begin position="75"/>
        <end position="139"/>
    </location>
</feature>